<dbReference type="EMBL" id="MHNB01000019">
    <property type="protein sequence ID" value="OGZ36901.1"/>
    <property type="molecule type" value="Genomic_DNA"/>
</dbReference>
<comment type="similarity">
    <text evidence="11">Belongs to the tetrahydrofolate dehydrogenase/cyclohydrolase family.</text>
</comment>
<comment type="subunit">
    <text evidence="2 11">Homodimer.</text>
</comment>
<dbReference type="InterPro" id="IPR020630">
    <property type="entry name" value="THF_DH/CycHdrlase_cat_dom"/>
</dbReference>
<evidence type="ECO:0000256" key="1">
    <source>
        <dbReference type="ARBA" id="ARBA00004777"/>
    </source>
</evidence>
<keyword evidence="6 11" id="KW-0521">NADP</keyword>
<dbReference type="SUPFAM" id="SSF53223">
    <property type="entry name" value="Aminoacid dehydrogenase-like, N-terminal domain"/>
    <property type="match status" value="1"/>
</dbReference>
<evidence type="ECO:0000256" key="2">
    <source>
        <dbReference type="ARBA" id="ARBA00011738"/>
    </source>
</evidence>
<keyword evidence="10 11" id="KW-0511">Multifunctional enzyme</keyword>
<dbReference type="STRING" id="1801997.A3J64_03650"/>
<comment type="caution">
    <text evidence="14">The sequence shown here is derived from an EMBL/GenBank/DDBJ whole genome shotgun (WGS) entry which is preliminary data.</text>
</comment>
<evidence type="ECO:0000256" key="3">
    <source>
        <dbReference type="ARBA" id="ARBA00022563"/>
    </source>
</evidence>
<dbReference type="InterPro" id="IPR020631">
    <property type="entry name" value="THF_DH/CycHdrlase_NAD-bd_dom"/>
</dbReference>
<dbReference type="GO" id="GO:0004477">
    <property type="term" value="F:methenyltetrahydrofolate cyclohydrolase activity"/>
    <property type="evidence" value="ECO:0007669"/>
    <property type="project" value="UniProtKB-UniRule"/>
</dbReference>
<reference evidence="14 15" key="1">
    <citation type="journal article" date="2016" name="Nat. Commun.">
        <title>Thousands of microbial genomes shed light on interconnected biogeochemical processes in an aquifer system.</title>
        <authorList>
            <person name="Anantharaman K."/>
            <person name="Brown C.T."/>
            <person name="Hug L.A."/>
            <person name="Sharon I."/>
            <person name="Castelle C.J."/>
            <person name="Probst A.J."/>
            <person name="Thomas B.C."/>
            <person name="Singh A."/>
            <person name="Wilkins M.J."/>
            <person name="Karaoz U."/>
            <person name="Brodie E.L."/>
            <person name="Williams K.H."/>
            <person name="Hubbard S.S."/>
            <person name="Banfield J.F."/>
        </authorList>
    </citation>
    <scope>NUCLEOTIDE SEQUENCE [LARGE SCALE GENOMIC DNA]</scope>
</reference>
<keyword evidence="9 11" id="KW-0486">Methionine biosynthesis</keyword>
<keyword evidence="11" id="KW-0028">Amino-acid biosynthesis</keyword>
<comment type="pathway">
    <text evidence="1 11">One-carbon metabolism; tetrahydrofolate interconversion.</text>
</comment>
<evidence type="ECO:0000256" key="10">
    <source>
        <dbReference type="ARBA" id="ARBA00023268"/>
    </source>
</evidence>
<dbReference type="FunFam" id="3.40.50.10860:FF:000005">
    <property type="entry name" value="C-1-tetrahydrofolate synthase, cytoplasmic, putative"/>
    <property type="match status" value="1"/>
</dbReference>
<dbReference type="Pfam" id="PF00763">
    <property type="entry name" value="THF_DHG_CYH"/>
    <property type="match status" value="1"/>
</dbReference>
<dbReference type="UniPathway" id="UPA00193"/>
<keyword evidence="5 11" id="KW-0378">Hydrolase</keyword>
<feature type="domain" description="Tetrahydrofolate dehydrogenase/cyclohydrolase catalytic" evidence="12">
    <location>
        <begin position="5"/>
        <end position="115"/>
    </location>
</feature>
<evidence type="ECO:0000256" key="7">
    <source>
        <dbReference type="ARBA" id="ARBA00023002"/>
    </source>
</evidence>
<dbReference type="InterPro" id="IPR046346">
    <property type="entry name" value="Aminoacid_DH-like_N_sf"/>
</dbReference>
<keyword evidence="8 11" id="KW-0368">Histidine biosynthesis</keyword>
<dbReference type="GO" id="GO:0009086">
    <property type="term" value="P:methionine biosynthetic process"/>
    <property type="evidence" value="ECO:0007669"/>
    <property type="project" value="UniProtKB-KW"/>
</dbReference>
<evidence type="ECO:0000256" key="9">
    <source>
        <dbReference type="ARBA" id="ARBA00023167"/>
    </source>
</evidence>
<evidence type="ECO:0000256" key="8">
    <source>
        <dbReference type="ARBA" id="ARBA00023102"/>
    </source>
</evidence>
<keyword evidence="4 11" id="KW-0658">Purine biosynthesis</keyword>
<dbReference type="EC" id="3.5.4.9" evidence="11"/>
<dbReference type="PANTHER" id="PTHR48099:SF5">
    <property type="entry name" value="C-1-TETRAHYDROFOLATE SYNTHASE, CYTOPLASMIC"/>
    <property type="match status" value="1"/>
</dbReference>
<evidence type="ECO:0000313" key="15">
    <source>
        <dbReference type="Proteomes" id="UP000177061"/>
    </source>
</evidence>
<dbReference type="GO" id="GO:0006164">
    <property type="term" value="P:purine nucleotide biosynthetic process"/>
    <property type="evidence" value="ECO:0007669"/>
    <property type="project" value="UniProtKB-KW"/>
</dbReference>
<dbReference type="Proteomes" id="UP000177061">
    <property type="component" value="Unassembled WGS sequence"/>
</dbReference>
<dbReference type="Pfam" id="PF02882">
    <property type="entry name" value="THF_DHG_CYH_C"/>
    <property type="match status" value="1"/>
</dbReference>
<feature type="domain" description="Tetrahydrofolate dehydrogenase/cyclohydrolase NAD(P)-binding" evidence="13">
    <location>
        <begin position="135"/>
        <end position="272"/>
    </location>
</feature>
<protein>
    <recommendedName>
        <fullName evidence="11">Bifunctional protein FolD</fullName>
    </recommendedName>
    <domain>
        <recommendedName>
            <fullName evidence="11">Methylenetetrahydrofolate dehydrogenase</fullName>
            <ecNumber evidence="11">1.5.1.5</ecNumber>
        </recommendedName>
    </domain>
    <domain>
        <recommendedName>
            <fullName evidence="11">Methenyltetrahydrofolate cyclohydrolase</fullName>
            <ecNumber evidence="11">3.5.4.9</ecNumber>
        </recommendedName>
    </domain>
</protein>
<dbReference type="InterPro" id="IPR000672">
    <property type="entry name" value="THF_DH/CycHdrlase"/>
</dbReference>
<evidence type="ECO:0000259" key="13">
    <source>
        <dbReference type="Pfam" id="PF02882"/>
    </source>
</evidence>
<dbReference type="GO" id="GO:0035999">
    <property type="term" value="P:tetrahydrofolate interconversion"/>
    <property type="evidence" value="ECO:0007669"/>
    <property type="project" value="UniProtKB-UniRule"/>
</dbReference>
<gene>
    <name evidence="11" type="primary">folD</name>
    <name evidence="14" type="ORF">A3J64_03650</name>
</gene>
<comment type="catalytic activity">
    <reaction evidence="11">
        <text>(6R)-5,10-methylene-5,6,7,8-tetrahydrofolate + NADP(+) = (6R)-5,10-methenyltetrahydrofolate + NADPH</text>
        <dbReference type="Rhea" id="RHEA:22812"/>
        <dbReference type="ChEBI" id="CHEBI:15636"/>
        <dbReference type="ChEBI" id="CHEBI:57455"/>
        <dbReference type="ChEBI" id="CHEBI:57783"/>
        <dbReference type="ChEBI" id="CHEBI:58349"/>
        <dbReference type="EC" id="1.5.1.5"/>
    </reaction>
</comment>
<dbReference type="Gene3D" id="3.40.50.720">
    <property type="entry name" value="NAD(P)-binding Rossmann-like Domain"/>
    <property type="match status" value="1"/>
</dbReference>
<dbReference type="GO" id="GO:0005829">
    <property type="term" value="C:cytosol"/>
    <property type="evidence" value="ECO:0007669"/>
    <property type="project" value="TreeGrafter"/>
</dbReference>
<keyword evidence="7 11" id="KW-0560">Oxidoreductase</keyword>
<organism evidence="14 15">
    <name type="scientific">Candidatus Portnoybacteria bacterium RIFCSPHIGHO2_12_FULL_38_9</name>
    <dbReference type="NCBI Taxonomy" id="1801997"/>
    <lineage>
        <taxon>Bacteria</taxon>
        <taxon>Candidatus Portnoyibacteriota</taxon>
    </lineage>
</organism>
<evidence type="ECO:0000256" key="5">
    <source>
        <dbReference type="ARBA" id="ARBA00022801"/>
    </source>
</evidence>
<evidence type="ECO:0000256" key="6">
    <source>
        <dbReference type="ARBA" id="ARBA00022857"/>
    </source>
</evidence>
<comment type="function">
    <text evidence="11">Catalyzes the oxidation of 5,10-methylenetetrahydrofolate to 5,10-methenyltetrahydrofolate and then the hydrolysis of 5,10-methenyltetrahydrofolate to 10-formyltetrahydrofolate.</text>
</comment>
<dbReference type="PANTHER" id="PTHR48099">
    <property type="entry name" value="C-1-TETRAHYDROFOLATE SYNTHASE, CYTOPLASMIC-RELATED"/>
    <property type="match status" value="1"/>
</dbReference>
<feature type="binding site" evidence="11">
    <location>
        <position position="226"/>
    </location>
    <ligand>
        <name>NADP(+)</name>
        <dbReference type="ChEBI" id="CHEBI:58349"/>
    </ligand>
</feature>
<proteinExistence type="inferred from homology"/>
<dbReference type="SUPFAM" id="SSF51735">
    <property type="entry name" value="NAD(P)-binding Rossmann-fold domains"/>
    <property type="match status" value="1"/>
</dbReference>
<comment type="catalytic activity">
    <reaction evidence="11">
        <text>(6R)-5,10-methenyltetrahydrofolate + H2O = (6R)-10-formyltetrahydrofolate + H(+)</text>
        <dbReference type="Rhea" id="RHEA:23700"/>
        <dbReference type="ChEBI" id="CHEBI:15377"/>
        <dbReference type="ChEBI" id="CHEBI:15378"/>
        <dbReference type="ChEBI" id="CHEBI:57455"/>
        <dbReference type="ChEBI" id="CHEBI:195366"/>
        <dbReference type="EC" id="3.5.4.9"/>
    </reaction>
</comment>
<evidence type="ECO:0000256" key="11">
    <source>
        <dbReference type="HAMAP-Rule" id="MF_01576"/>
    </source>
</evidence>
<dbReference type="HAMAP" id="MF_01576">
    <property type="entry name" value="THF_DHG_CYH"/>
    <property type="match status" value="1"/>
</dbReference>
<evidence type="ECO:0000256" key="4">
    <source>
        <dbReference type="ARBA" id="ARBA00022755"/>
    </source>
</evidence>
<evidence type="ECO:0000313" key="14">
    <source>
        <dbReference type="EMBL" id="OGZ36901.1"/>
    </source>
</evidence>
<accession>A0A1G2FHA0</accession>
<dbReference type="GO" id="GO:0000105">
    <property type="term" value="P:L-histidine biosynthetic process"/>
    <property type="evidence" value="ECO:0007669"/>
    <property type="project" value="UniProtKB-KW"/>
</dbReference>
<sequence length="274" mass="30736">MKIFNGKKEAEKILLDLKKKIKKEKKRPKLAIIMVGKNPASDLYVKLKKEAAEKIGLEVIEEKFQKNISEKEIIRKIEDFNQDKSVNGIIVQLPLPTGFKTEKITQSISPKKDVDGFHKLNRKLLKRGTPYFFPVLPMAILSALKKAGPGLKNKKILALVNSDIFGRVLRDFFKIKGLKIQYNLADQKNIKDIIKKADVLITVFNRPNFIKGSMIKKGVVLIDAGIIKKGGKTMGNTDKESVKEKVSWFSPVPGGVGPLTVAMLLRNVFLASQQ</sequence>
<dbReference type="InterPro" id="IPR036291">
    <property type="entry name" value="NAD(P)-bd_dom_sf"/>
</dbReference>
<dbReference type="Gene3D" id="3.40.50.10860">
    <property type="entry name" value="Leucine Dehydrogenase, chain A, domain 1"/>
    <property type="match status" value="1"/>
</dbReference>
<dbReference type="EC" id="1.5.1.5" evidence="11"/>
<evidence type="ECO:0000259" key="12">
    <source>
        <dbReference type="Pfam" id="PF00763"/>
    </source>
</evidence>
<name>A0A1G2FHA0_9BACT</name>
<keyword evidence="3 11" id="KW-0554">One-carbon metabolism</keyword>
<dbReference type="PRINTS" id="PR00085">
    <property type="entry name" value="THFDHDRGNASE"/>
</dbReference>
<dbReference type="AlphaFoldDB" id="A0A1G2FHA0"/>
<comment type="caution">
    <text evidence="11">Lacks conserved residue(s) required for the propagation of feature annotation.</text>
</comment>
<dbReference type="GO" id="GO:0004488">
    <property type="term" value="F:methylenetetrahydrofolate dehydrogenase (NADP+) activity"/>
    <property type="evidence" value="ECO:0007669"/>
    <property type="project" value="UniProtKB-UniRule"/>
</dbReference>